<protein>
    <recommendedName>
        <fullName evidence="3">BTB domain-containing protein</fullName>
    </recommendedName>
</protein>
<dbReference type="InterPro" id="IPR011333">
    <property type="entry name" value="SKP1/BTB/POZ_sf"/>
</dbReference>
<dbReference type="InterPro" id="IPR056423">
    <property type="entry name" value="BACK_BPM_SPOP"/>
</dbReference>
<dbReference type="Gene3D" id="3.30.710.10">
    <property type="entry name" value="Potassium Channel Kv1.1, Chain A"/>
    <property type="match status" value="1"/>
</dbReference>
<dbReference type="Pfam" id="PF00651">
    <property type="entry name" value="BTB"/>
    <property type="match status" value="1"/>
</dbReference>
<evidence type="ECO:0000313" key="4">
    <source>
        <dbReference type="EMBL" id="CAL5054286.1"/>
    </source>
</evidence>
<dbReference type="Gene3D" id="2.60.210.10">
    <property type="entry name" value="Apoptosis, Tumor Necrosis Factor Receptor Associated Protein 2, Chain A"/>
    <property type="match status" value="1"/>
</dbReference>
<dbReference type="InterPro" id="IPR000210">
    <property type="entry name" value="BTB/POZ_dom"/>
</dbReference>
<reference evidence="5" key="1">
    <citation type="submission" date="2024-06" db="EMBL/GenBank/DDBJ databases">
        <authorList>
            <person name="Ryan C."/>
        </authorList>
    </citation>
    <scope>NUCLEOTIDE SEQUENCE [LARGE SCALE GENOMIC DNA]</scope>
</reference>
<reference evidence="4 5" key="2">
    <citation type="submission" date="2024-10" db="EMBL/GenBank/DDBJ databases">
        <authorList>
            <person name="Ryan C."/>
        </authorList>
    </citation>
    <scope>NUCLEOTIDE SEQUENCE [LARGE SCALE GENOMIC DNA]</scope>
</reference>
<evidence type="ECO:0000259" key="3">
    <source>
        <dbReference type="PROSITE" id="PS50097"/>
    </source>
</evidence>
<dbReference type="SUPFAM" id="SSF54695">
    <property type="entry name" value="POZ domain"/>
    <property type="match status" value="1"/>
</dbReference>
<dbReference type="InterPro" id="IPR008974">
    <property type="entry name" value="TRAF-like"/>
</dbReference>
<gene>
    <name evidence="4" type="ORF">URODEC1_LOCUS93697</name>
</gene>
<keyword evidence="5" id="KW-1185">Reference proteome</keyword>
<feature type="domain" description="BTB" evidence="3">
    <location>
        <begin position="198"/>
        <end position="266"/>
    </location>
</feature>
<accession>A0ABC9EBD1</accession>
<dbReference type="PROSITE" id="PS50097">
    <property type="entry name" value="BTB"/>
    <property type="match status" value="1"/>
</dbReference>
<comment type="pathway">
    <text evidence="1">Protein modification; protein ubiquitination.</text>
</comment>
<dbReference type="InterPro" id="IPR045005">
    <property type="entry name" value="BPM1-6"/>
</dbReference>
<dbReference type="EMBL" id="OZ075146">
    <property type="protein sequence ID" value="CAL5054286.1"/>
    <property type="molecule type" value="Genomic_DNA"/>
</dbReference>
<dbReference type="Proteomes" id="UP001497457">
    <property type="component" value="Chromosome 36b"/>
</dbReference>
<dbReference type="Gene3D" id="1.25.40.420">
    <property type="match status" value="1"/>
</dbReference>
<evidence type="ECO:0000313" key="5">
    <source>
        <dbReference type="Proteomes" id="UP001497457"/>
    </source>
</evidence>
<dbReference type="Pfam" id="PF24570">
    <property type="entry name" value="BACK_BPM_SPOP"/>
    <property type="match status" value="1"/>
</dbReference>
<dbReference type="CDD" id="cd00121">
    <property type="entry name" value="MATH"/>
    <property type="match status" value="1"/>
</dbReference>
<dbReference type="PANTHER" id="PTHR26379">
    <property type="entry name" value="BTB/POZ AND MATH DOMAIN-CONTAINING PROTEIN 1"/>
    <property type="match status" value="1"/>
</dbReference>
<proteinExistence type="inferred from homology"/>
<dbReference type="AlphaFoldDB" id="A0ABC9EBD1"/>
<dbReference type="InterPro" id="IPR002083">
    <property type="entry name" value="MATH/TRAF_dom"/>
</dbReference>
<dbReference type="SMART" id="SM00225">
    <property type="entry name" value="BTB"/>
    <property type="match status" value="1"/>
</dbReference>
<evidence type="ECO:0000256" key="2">
    <source>
        <dbReference type="ARBA" id="ARBA00010846"/>
    </source>
</evidence>
<organism evidence="4 5">
    <name type="scientific">Urochloa decumbens</name>
    <dbReference type="NCBI Taxonomy" id="240449"/>
    <lineage>
        <taxon>Eukaryota</taxon>
        <taxon>Viridiplantae</taxon>
        <taxon>Streptophyta</taxon>
        <taxon>Embryophyta</taxon>
        <taxon>Tracheophyta</taxon>
        <taxon>Spermatophyta</taxon>
        <taxon>Magnoliopsida</taxon>
        <taxon>Liliopsida</taxon>
        <taxon>Poales</taxon>
        <taxon>Poaceae</taxon>
        <taxon>PACMAD clade</taxon>
        <taxon>Panicoideae</taxon>
        <taxon>Panicodae</taxon>
        <taxon>Paniceae</taxon>
        <taxon>Melinidinae</taxon>
        <taxon>Urochloa</taxon>
    </lineage>
</organism>
<name>A0ABC9EBD1_9POAL</name>
<comment type="similarity">
    <text evidence="2">Belongs to the Tdpoz family.</text>
</comment>
<dbReference type="SUPFAM" id="SSF49599">
    <property type="entry name" value="TRAF domain-like"/>
    <property type="match status" value="1"/>
</dbReference>
<dbReference type="PANTHER" id="PTHR26379:SF314">
    <property type="entry name" value="OS06G0668300 PROTEIN"/>
    <property type="match status" value="1"/>
</dbReference>
<sequence length="370" mass="40387">MLPASVSLTYEARCVQMFKIDGSYTATNKEKEKPGATASRVCAVGGHDWRIEFHPKASNPVNFCSGGGDWIMFRVRLISKVSGDGVAASFSCRLVDPIIPSSLPEETKTTIASSMFHENYSRDVFLVRRRELEASRRRNHQRDDCIFVQCVLTVLLDPKDVTPGSATAAPAPAKASVTVPSADLHRDLGELLQSQAGADVTFVVASEPVAAHRCVLAARSPVFMAELFGGMKENASSARVEISDMEVEVFKALLHFVYTDTVPELEQKGEQATVMAQHLLEAADRYGLERLKRICVEKVSEDVSVDTVATTLALAEQHGCSELKSRCMKFILHAPENLQVVAATEGFKHLEASCPSVLTELLMLMAEGTK</sequence>
<evidence type="ECO:0000256" key="1">
    <source>
        <dbReference type="ARBA" id="ARBA00004906"/>
    </source>
</evidence>